<accession>A0AAN8PL05</accession>
<name>A0AAN8PL05_POLSC</name>
<organism evidence="2 3">
    <name type="scientific">Polyplax serrata</name>
    <name type="common">Common mouse louse</name>
    <dbReference type="NCBI Taxonomy" id="468196"/>
    <lineage>
        <taxon>Eukaryota</taxon>
        <taxon>Metazoa</taxon>
        <taxon>Ecdysozoa</taxon>
        <taxon>Arthropoda</taxon>
        <taxon>Hexapoda</taxon>
        <taxon>Insecta</taxon>
        <taxon>Pterygota</taxon>
        <taxon>Neoptera</taxon>
        <taxon>Paraneoptera</taxon>
        <taxon>Psocodea</taxon>
        <taxon>Troctomorpha</taxon>
        <taxon>Phthiraptera</taxon>
        <taxon>Anoplura</taxon>
        <taxon>Polyplacidae</taxon>
        <taxon>Polyplax</taxon>
    </lineage>
</organism>
<protein>
    <submittedName>
        <fullName evidence="2">Uncharacterized protein</fullName>
    </submittedName>
</protein>
<feature type="compositionally biased region" description="Basic and acidic residues" evidence="1">
    <location>
        <begin position="19"/>
        <end position="43"/>
    </location>
</feature>
<reference evidence="2 3" key="1">
    <citation type="submission" date="2023-10" db="EMBL/GenBank/DDBJ databases">
        <title>Genomes of two closely related lineages of the louse Polyplax serrata with different host specificities.</title>
        <authorList>
            <person name="Martinu J."/>
            <person name="Tarabai H."/>
            <person name="Stefka J."/>
            <person name="Hypsa V."/>
        </authorList>
    </citation>
    <scope>NUCLEOTIDE SEQUENCE [LARGE SCALE GENOMIC DNA]</scope>
    <source>
        <strain evidence="2">HR10_N</strain>
    </source>
</reference>
<evidence type="ECO:0000313" key="3">
    <source>
        <dbReference type="Proteomes" id="UP001372834"/>
    </source>
</evidence>
<evidence type="ECO:0000256" key="1">
    <source>
        <dbReference type="SAM" id="MobiDB-lite"/>
    </source>
</evidence>
<gene>
    <name evidence="2" type="ORF">RUM43_010172</name>
</gene>
<dbReference type="EMBL" id="JAWJWE010000004">
    <property type="protein sequence ID" value="KAK6636510.1"/>
    <property type="molecule type" value="Genomic_DNA"/>
</dbReference>
<dbReference type="Proteomes" id="UP001372834">
    <property type="component" value="Unassembled WGS sequence"/>
</dbReference>
<comment type="caution">
    <text evidence="2">The sequence shown here is derived from an EMBL/GenBank/DDBJ whole genome shotgun (WGS) entry which is preliminary data.</text>
</comment>
<sequence>MSEENKTVGVYESSSSKAEVWEKSNDSKETSENERVPSKDELKGHKKGKQSSNGKFIYKGYETLNNIKKELLDRNEVLVQKTFAALKKRLSVTKTGKDFGTARSKTTVVVGLEEPWKEIGGDETGKSFKNLLEKKEKKIEITSLNF</sequence>
<proteinExistence type="predicted"/>
<evidence type="ECO:0000313" key="2">
    <source>
        <dbReference type="EMBL" id="KAK6636510.1"/>
    </source>
</evidence>
<feature type="region of interest" description="Disordered" evidence="1">
    <location>
        <begin position="1"/>
        <end position="53"/>
    </location>
</feature>
<dbReference type="AlphaFoldDB" id="A0AAN8PL05"/>